<protein>
    <recommendedName>
        <fullName evidence="9">(4-O-methyl)-D-glucuronate--lignin esterase</fullName>
        <ecNumber evidence="9">3.1.1.117</ecNumber>
    </recommendedName>
</protein>
<evidence type="ECO:0000256" key="6">
    <source>
        <dbReference type="ARBA" id="ARBA00022801"/>
    </source>
</evidence>
<dbReference type="PROSITE" id="PS00562">
    <property type="entry name" value="CBM1_1"/>
    <property type="match status" value="1"/>
</dbReference>
<organism evidence="13 14">
    <name type="scientific">Leucocoprinus birnbaumii</name>
    <dbReference type="NCBI Taxonomy" id="56174"/>
    <lineage>
        <taxon>Eukaryota</taxon>
        <taxon>Fungi</taxon>
        <taxon>Dikarya</taxon>
        <taxon>Basidiomycota</taxon>
        <taxon>Agaricomycotina</taxon>
        <taxon>Agaricomycetes</taxon>
        <taxon>Agaricomycetidae</taxon>
        <taxon>Agaricales</taxon>
        <taxon>Agaricineae</taxon>
        <taxon>Agaricaceae</taxon>
        <taxon>Leucocoprinus</taxon>
    </lineage>
</organism>
<keyword evidence="4" id="KW-0964">Secreted</keyword>
<keyword evidence="6" id="KW-0378">Hydrolase</keyword>
<evidence type="ECO:0000256" key="8">
    <source>
        <dbReference type="ARBA" id="ARBA00024511"/>
    </source>
</evidence>
<sequence length="465" mass="48636">MAFKQSLVALVLALPALAQQQTWGQCGGIGWTGPTTCAAGNVCTKLNDYYSQCIPGAAPTTTAAPTTAPTTAPTSAPTTALPTTTGGSAPAPSGCPAIPTNPTLRSNTFLPDPFTFFDGTKVTTKAQWDCRRAEISSFLQKYELGTLPPKPSSVTGSLSGNTLTVNVSEGGKSISFTASITYPSGNGPFPAIIGVGGISIPRPSNIAQINFNNDDMAAQVNSGSHGTGKFFQLYGTSHSAGAMIAWAWGISRIIDVLETIPAATSRIDLSKLAVSGCSRNGKGALVAGAFEPRIALTIPQESGSGGAGCWRISDKMLQNGISTQTASEIVGENAWFSPNFNQYVNQVNNLPFDHHLLAALVAPRALLIIDNTGIDWLGPQSVWGCMTTANKVWKALGVGDLMGVSQVGNHNHCAFPSNEQADLSAFINRFLLGQSANTNILKTDGANNVGFVESQWVNWQVPTLT</sequence>
<dbReference type="InterPro" id="IPR035971">
    <property type="entry name" value="CBD_sf"/>
</dbReference>
<dbReference type="Pfam" id="PF22244">
    <property type="entry name" value="GCE_fung"/>
    <property type="match status" value="1"/>
</dbReference>
<dbReference type="Proteomes" id="UP001213000">
    <property type="component" value="Unassembled WGS sequence"/>
</dbReference>
<evidence type="ECO:0000256" key="3">
    <source>
        <dbReference type="ARBA" id="ARBA00022487"/>
    </source>
</evidence>
<gene>
    <name evidence="13" type="ORF">NP233_g8894</name>
</gene>
<evidence type="ECO:0000256" key="9">
    <source>
        <dbReference type="ARBA" id="ARBA00026105"/>
    </source>
</evidence>
<keyword evidence="14" id="KW-1185">Reference proteome</keyword>
<dbReference type="GO" id="GO:0046274">
    <property type="term" value="P:lignin catabolic process"/>
    <property type="evidence" value="ECO:0007669"/>
    <property type="project" value="UniProtKB-KW"/>
</dbReference>
<dbReference type="GO" id="GO:0030248">
    <property type="term" value="F:cellulose binding"/>
    <property type="evidence" value="ECO:0007669"/>
    <property type="project" value="InterPro"/>
</dbReference>
<keyword evidence="7" id="KW-0439">Lignin degradation</keyword>
<dbReference type="InterPro" id="IPR000254">
    <property type="entry name" value="CBD"/>
</dbReference>
<dbReference type="GO" id="GO:0052689">
    <property type="term" value="F:carboxylic ester hydrolase activity"/>
    <property type="evidence" value="ECO:0007669"/>
    <property type="project" value="UniProtKB-KW"/>
</dbReference>
<dbReference type="SUPFAM" id="SSF57180">
    <property type="entry name" value="Cellulose-binding domain"/>
    <property type="match status" value="1"/>
</dbReference>
<dbReference type="SUPFAM" id="SSF53474">
    <property type="entry name" value="alpha/beta-Hydrolases"/>
    <property type="match status" value="1"/>
</dbReference>
<accession>A0AAD5YTF1</accession>
<feature type="domain" description="CBM1" evidence="12">
    <location>
        <begin position="18"/>
        <end position="54"/>
    </location>
</feature>
<keyword evidence="3" id="KW-0719">Serine esterase</keyword>
<dbReference type="Gene3D" id="3.40.50.1820">
    <property type="entry name" value="alpha/beta hydrolase"/>
    <property type="match status" value="1"/>
</dbReference>
<evidence type="ECO:0000256" key="5">
    <source>
        <dbReference type="ARBA" id="ARBA00022729"/>
    </source>
</evidence>
<comment type="caution">
    <text evidence="13">The sequence shown here is derived from an EMBL/GenBank/DDBJ whole genome shotgun (WGS) entry which is preliminary data.</text>
</comment>
<comment type="similarity">
    <text evidence="2">Belongs to the carbohydrate esterase 15 (CE15) family.</text>
</comment>
<dbReference type="PROSITE" id="PS51164">
    <property type="entry name" value="CBM1_2"/>
    <property type="match status" value="1"/>
</dbReference>
<evidence type="ECO:0000256" key="4">
    <source>
        <dbReference type="ARBA" id="ARBA00022525"/>
    </source>
</evidence>
<dbReference type="EMBL" id="JANIEX010000750">
    <property type="protein sequence ID" value="KAJ3563523.1"/>
    <property type="molecule type" value="Genomic_DNA"/>
</dbReference>
<evidence type="ECO:0000313" key="13">
    <source>
        <dbReference type="EMBL" id="KAJ3563523.1"/>
    </source>
</evidence>
<evidence type="ECO:0000256" key="2">
    <source>
        <dbReference type="ARBA" id="ARBA00010092"/>
    </source>
</evidence>
<dbReference type="GO" id="GO:0005975">
    <property type="term" value="P:carbohydrate metabolic process"/>
    <property type="evidence" value="ECO:0007669"/>
    <property type="project" value="InterPro"/>
</dbReference>
<dbReference type="SMART" id="SM00236">
    <property type="entry name" value="fCBD"/>
    <property type="match status" value="1"/>
</dbReference>
<evidence type="ECO:0000259" key="12">
    <source>
        <dbReference type="PROSITE" id="PS51164"/>
    </source>
</evidence>
<evidence type="ECO:0000256" key="7">
    <source>
        <dbReference type="ARBA" id="ARBA00023185"/>
    </source>
</evidence>
<dbReference type="EC" id="3.1.1.117" evidence="9"/>
<evidence type="ECO:0000313" key="14">
    <source>
        <dbReference type="Proteomes" id="UP001213000"/>
    </source>
</evidence>
<feature type="compositionally biased region" description="Low complexity" evidence="10">
    <location>
        <begin position="61"/>
        <end position="94"/>
    </location>
</feature>
<dbReference type="Pfam" id="PF00734">
    <property type="entry name" value="CBM_1"/>
    <property type="match status" value="1"/>
</dbReference>
<feature type="signal peptide" evidence="11">
    <location>
        <begin position="1"/>
        <end position="18"/>
    </location>
</feature>
<name>A0AAD5YTF1_9AGAR</name>
<comment type="catalytic activity">
    <reaction evidence="8">
        <text>a 4-O-methyl-alpha-D-glucuronosyl ester derivative + H2O = 4-O-methyl-alpha-D-glucuronate derivative + an alcohol + H(+)</text>
        <dbReference type="Rhea" id="RHEA:67452"/>
        <dbReference type="ChEBI" id="CHEBI:15377"/>
        <dbReference type="ChEBI" id="CHEBI:15378"/>
        <dbReference type="ChEBI" id="CHEBI:30879"/>
        <dbReference type="ChEBI" id="CHEBI:171667"/>
        <dbReference type="ChEBI" id="CHEBI:171668"/>
        <dbReference type="EC" id="3.1.1.117"/>
    </reaction>
    <physiologicalReaction direction="left-to-right" evidence="8">
        <dbReference type="Rhea" id="RHEA:67453"/>
    </physiologicalReaction>
</comment>
<dbReference type="AlphaFoldDB" id="A0AAD5YTF1"/>
<feature type="chain" id="PRO_5041995767" description="(4-O-methyl)-D-glucuronate--lignin esterase" evidence="11">
    <location>
        <begin position="19"/>
        <end position="465"/>
    </location>
</feature>
<dbReference type="InterPro" id="IPR054579">
    <property type="entry name" value="GCE-like_dom"/>
</dbReference>
<evidence type="ECO:0000256" key="11">
    <source>
        <dbReference type="SAM" id="SignalP"/>
    </source>
</evidence>
<dbReference type="GO" id="GO:0005576">
    <property type="term" value="C:extracellular region"/>
    <property type="evidence" value="ECO:0007669"/>
    <property type="project" value="UniProtKB-SubCell"/>
</dbReference>
<keyword evidence="5 11" id="KW-0732">Signal</keyword>
<dbReference type="InterPro" id="IPR029058">
    <property type="entry name" value="AB_hydrolase_fold"/>
</dbReference>
<reference evidence="13" key="1">
    <citation type="submission" date="2022-07" db="EMBL/GenBank/DDBJ databases">
        <title>Genome Sequence of Leucocoprinus birnbaumii.</title>
        <authorList>
            <person name="Buettner E."/>
        </authorList>
    </citation>
    <scope>NUCLEOTIDE SEQUENCE</scope>
    <source>
        <strain evidence="13">VT141</strain>
    </source>
</reference>
<comment type="subcellular location">
    <subcellularLocation>
        <location evidence="1">Secreted</location>
    </subcellularLocation>
</comment>
<evidence type="ECO:0000256" key="1">
    <source>
        <dbReference type="ARBA" id="ARBA00004613"/>
    </source>
</evidence>
<proteinExistence type="inferred from homology"/>
<feature type="region of interest" description="Disordered" evidence="10">
    <location>
        <begin position="61"/>
        <end position="102"/>
    </location>
</feature>
<evidence type="ECO:0000256" key="10">
    <source>
        <dbReference type="SAM" id="MobiDB-lite"/>
    </source>
</evidence>